<evidence type="ECO:0008006" key="4">
    <source>
        <dbReference type="Google" id="ProtNLM"/>
    </source>
</evidence>
<evidence type="ECO:0000313" key="3">
    <source>
        <dbReference type="Proteomes" id="UP000279859"/>
    </source>
</evidence>
<feature type="region of interest" description="Disordered" evidence="1">
    <location>
        <begin position="1"/>
        <end position="35"/>
    </location>
</feature>
<evidence type="ECO:0000256" key="1">
    <source>
        <dbReference type="SAM" id="MobiDB-lite"/>
    </source>
</evidence>
<dbReference type="OrthoDB" id="4981253at2"/>
<proteinExistence type="predicted"/>
<dbReference type="EMBL" id="RDSR01000004">
    <property type="protein sequence ID" value="RNE66583.1"/>
    <property type="molecule type" value="Genomic_DNA"/>
</dbReference>
<sequence length="105" mass="11151">MNKTNPQERGGADAAHRGEEPHGGERTGHEHRHGVGTWVNTKLMQVIGPPPVGPYDENVVMPDSEAPCPLCGAPMSQHVIDRTGRDAELVCPTPPAPAVHEPTAP</sequence>
<name>A0A3M8LM39_9MICO</name>
<gene>
    <name evidence="2" type="ORF">EEJ31_04075</name>
</gene>
<protein>
    <recommendedName>
        <fullName evidence="4">Type IV secretion protein Rhs</fullName>
    </recommendedName>
</protein>
<keyword evidence="3" id="KW-1185">Reference proteome</keyword>
<reference evidence="2 3" key="1">
    <citation type="submission" date="2018-11" db="EMBL/GenBank/DDBJ databases">
        <title>Cryobacterium sp. nov., isolated from rhizosphere soil of lettuce.</title>
        <authorList>
            <person name="Wang Y."/>
        </authorList>
    </citation>
    <scope>NUCLEOTIDE SEQUENCE [LARGE SCALE GENOMIC DNA]</scope>
    <source>
        <strain evidence="2 3">NEAU-85</strain>
    </source>
</reference>
<comment type="caution">
    <text evidence="2">The sequence shown here is derived from an EMBL/GenBank/DDBJ whole genome shotgun (WGS) entry which is preliminary data.</text>
</comment>
<organism evidence="2 3">
    <name type="scientific">Cryobacterium tepidiphilum</name>
    <dbReference type="NCBI Taxonomy" id="2486026"/>
    <lineage>
        <taxon>Bacteria</taxon>
        <taxon>Bacillati</taxon>
        <taxon>Actinomycetota</taxon>
        <taxon>Actinomycetes</taxon>
        <taxon>Micrococcales</taxon>
        <taxon>Microbacteriaceae</taxon>
        <taxon>Cryobacterium</taxon>
    </lineage>
</organism>
<accession>A0A3M8LM39</accession>
<evidence type="ECO:0000313" key="2">
    <source>
        <dbReference type="EMBL" id="RNE66583.1"/>
    </source>
</evidence>
<feature type="compositionally biased region" description="Basic and acidic residues" evidence="1">
    <location>
        <begin position="10"/>
        <end position="28"/>
    </location>
</feature>
<dbReference type="RefSeq" id="WP_123045017.1">
    <property type="nucleotide sequence ID" value="NZ_RDSR01000004.1"/>
</dbReference>
<dbReference type="Proteomes" id="UP000279859">
    <property type="component" value="Unassembled WGS sequence"/>
</dbReference>
<dbReference type="AlphaFoldDB" id="A0A3M8LM39"/>